<dbReference type="PANTHER" id="PTHR36844:SF1">
    <property type="entry name" value="PROTEASE PRSW"/>
    <property type="match status" value="1"/>
</dbReference>
<dbReference type="InterPro" id="IPR026898">
    <property type="entry name" value="PrsW"/>
</dbReference>
<keyword evidence="6 10" id="KW-0812">Transmembrane</keyword>
<keyword evidence="4" id="KW-1003">Cell membrane</keyword>
<evidence type="ECO:0000256" key="10">
    <source>
        <dbReference type="SAM" id="Phobius"/>
    </source>
</evidence>
<proteinExistence type="inferred from homology"/>
<evidence type="ECO:0000256" key="8">
    <source>
        <dbReference type="ARBA" id="ARBA00022989"/>
    </source>
</evidence>
<dbReference type="RefSeq" id="WP_234926325.1">
    <property type="nucleotide sequence ID" value="NZ_BAAACS010000011.1"/>
</dbReference>
<dbReference type="InterPro" id="IPR023596">
    <property type="entry name" value="Peptidase_PrsW_arch/bac"/>
</dbReference>
<accession>A0ABS4ECC0</accession>
<feature type="transmembrane region" description="Helical" evidence="10">
    <location>
        <begin position="90"/>
        <end position="110"/>
    </location>
</feature>
<dbReference type="Proteomes" id="UP000767291">
    <property type="component" value="Unassembled WGS sequence"/>
</dbReference>
<evidence type="ECO:0000256" key="4">
    <source>
        <dbReference type="ARBA" id="ARBA00022475"/>
    </source>
</evidence>
<keyword evidence="9 10" id="KW-0472">Membrane</keyword>
<feature type="transmembrane region" description="Helical" evidence="10">
    <location>
        <begin position="21"/>
        <end position="41"/>
    </location>
</feature>
<feature type="transmembrane region" description="Helical" evidence="10">
    <location>
        <begin position="183"/>
        <end position="200"/>
    </location>
</feature>
<evidence type="ECO:0000256" key="2">
    <source>
        <dbReference type="ARBA" id="ARBA00009165"/>
    </source>
</evidence>
<dbReference type="Pfam" id="PF13367">
    <property type="entry name" value="PrsW-protease"/>
    <property type="match status" value="1"/>
</dbReference>
<feature type="transmembrane region" description="Helical" evidence="10">
    <location>
        <begin position="53"/>
        <end position="78"/>
    </location>
</feature>
<keyword evidence="5" id="KW-0645">Protease</keyword>
<name>A0ABS4ECC0_9FIRM</name>
<evidence type="ECO:0000256" key="6">
    <source>
        <dbReference type="ARBA" id="ARBA00022692"/>
    </source>
</evidence>
<gene>
    <name evidence="11" type="ORF">J2Z43_001980</name>
</gene>
<comment type="subcellular location">
    <subcellularLocation>
        <location evidence="1">Cell membrane</location>
        <topology evidence="1">Multi-pass membrane protein</topology>
    </subcellularLocation>
</comment>
<sequence length="251" mass="29370">MGIVWIYSTKKYSKESIIASSKFFLMGVFLSVIVIFAEEFLLNVNNFTGYSNILYISFVVAGFTEEGFKALVLIPILIKKKEFAKRVDGITYSVYLSLGFATVENLIYLLAEDHDIVFQVALNRAFISIPAHIMFAIAMGYYLSKYKFCDSKKKKRKYLILSVLVPILMHGTFDFILMIQYRWAIVLFLLYVIILLKFNLEKLEKYIENSKKIFKSNMKKQRNIHIKKKMDEKSIKIEKEKSKIYDESEKK</sequence>
<evidence type="ECO:0000256" key="5">
    <source>
        <dbReference type="ARBA" id="ARBA00022670"/>
    </source>
</evidence>
<evidence type="ECO:0000256" key="7">
    <source>
        <dbReference type="ARBA" id="ARBA00022801"/>
    </source>
</evidence>
<comment type="caution">
    <text evidence="11">The sequence shown here is derived from an EMBL/GenBank/DDBJ whole genome shotgun (WGS) entry which is preliminary data.</text>
</comment>
<dbReference type="PIRSF" id="PIRSF016933">
    <property type="entry name" value="PrsW"/>
    <property type="match status" value="1"/>
</dbReference>
<feature type="transmembrane region" description="Helical" evidence="10">
    <location>
        <begin position="116"/>
        <end position="137"/>
    </location>
</feature>
<evidence type="ECO:0000313" key="11">
    <source>
        <dbReference type="EMBL" id="MBP1855585.1"/>
    </source>
</evidence>
<evidence type="ECO:0000313" key="12">
    <source>
        <dbReference type="Proteomes" id="UP000767291"/>
    </source>
</evidence>
<feature type="transmembrane region" description="Helical" evidence="10">
    <location>
        <begin position="158"/>
        <end position="177"/>
    </location>
</feature>
<evidence type="ECO:0000256" key="9">
    <source>
        <dbReference type="ARBA" id="ARBA00023136"/>
    </source>
</evidence>
<keyword evidence="8 10" id="KW-1133">Transmembrane helix</keyword>
<keyword evidence="7" id="KW-0378">Hydrolase</keyword>
<dbReference type="EMBL" id="JAGGJX010000003">
    <property type="protein sequence ID" value="MBP1855585.1"/>
    <property type="molecule type" value="Genomic_DNA"/>
</dbReference>
<comment type="similarity">
    <text evidence="2">Belongs to the protease PrsW family.</text>
</comment>
<evidence type="ECO:0000256" key="3">
    <source>
        <dbReference type="ARBA" id="ARBA00018997"/>
    </source>
</evidence>
<reference evidence="11 12" key="1">
    <citation type="submission" date="2021-03" db="EMBL/GenBank/DDBJ databases">
        <title>Genomic Encyclopedia of Type Strains, Phase IV (KMG-IV): sequencing the most valuable type-strain genomes for metagenomic binning, comparative biology and taxonomic classification.</title>
        <authorList>
            <person name="Goeker M."/>
        </authorList>
    </citation>
    <scope>NUCLEOTIDE SEQUENCE [LARGE SCALE GENOMIC DNA]</scope>
    <source>
        <strain evidence="11 12">DSM 1289</strain>
    </source>
</reference>
<dbReference type="PANTHER" id="PTHR36844">
    <property type="entry name" value="PROTEASE PRSW"/>
    <property type="match status" value="1"/>
</dbReference>
<protein>
    <recommendedName>
        <fullName evidence="3">Protease PrsW</fullName>
    </recommendedName>
</protein>
<evidence type="ECO:0000256" key="1">
    <source>
        <dbReference type="ARBA" id="ARBA00004651"/>
    </source>
</evidence>
<organism evidence="11 12">
    <name type="scientific">Metaclostridioides mangenotii</name>
    <dbReference type="NCBI Taxonomy" id="1540"/>
    <lineage>
        <taxon>Bacteria</taxon>
        <taxon>Bacillati</taxon>
        <taxon>Bacillota</taxon>
        <taxon>Clostridia</taxon>
        <taxon>Peptostreptococcales</taxon>
        <taxon>Peptostreptococcaceae</taxon>
        <taxon>Metaclostridioides</taxon>
    </lineage>
</organism>
<keyword evidence="12" id="KW-1185">Reference proteome</keyword>